<dbReference type="RefSeq" id="WP_096567032.1">
    <property type="nucleotide sequence ID" value="NZ_JAQMTI010000299.1"/>
</dbReference>
<dbReference type="Proteomes" id="UP001211711">
    <property type="component" value="Unassembled WGS sequence"/>
</dbReference>
<organism evidence="1 2">
    <name type="scientific">Sphaerospermopsis kisseleviana CS-549</name>
    <dbReference type="NCBI Taxonomy" id="3021783"/>
    <lineage>
        <taxon>Bacteria</taxon>
        <taxon>Bacillati</taxon>
        <taxon>Cyanobacteriota</taxon>
        <taxon>Cyanophyceae</taxon>
        <taxon>Nostocales</taxon>
        <taxon>Aphanizomenonaceae</taxon>
        <taxon>Sphaerospermopsis</taxon>
        <taxon>Sphaerospermopsis kisseleviana</taxon>
    </lineage>
</organism>
<reference evidence="1 2" key="1">
    <citation type="submission" date="2023-01" db="EMBL/GenBank/DDBJ databases">
        <title>Genomes from the Australian National Cyanobacteria Reference Collection.</title>
        <authorList>
            <person name="Willis A."/>
            <person name="Lee E.M.F."/>
        </authorList>
    </citation>
    <scope>NUCLEOTIDE SEQUENCE [LARGE SCALE GENOMIC DNA]</scope>
    <source>
        <strain evidence="1 2">CS-549</strain>
    </source>
</reference>
<sequence length="79" mass="8586">MQVIENNELFTQVAAEESSVVSGGTLLNFAIFSFFATSPASFGGTDYTVEEFILAIAILSQPENFFNPEIAEFGELINV</sequence>
<name>A0ABT4ZXU5_9CYAN</name>
<evidence type="ECO:0000313" key="2">
    <source>
        <dbReference type="Proteomes" id="UP001211711"/>
    </source>
</evidence>
<evidence type="ECO:0000313" key="1">
    <source>
        <dbReference type="EMBL" id="MDB9444258.1"/>
    </source>
</evidence>
<protein>
    <submittedName>
        <fullName evidence="1">Uncharacterized protein</fullName>
    </submittedName>
</protein>
<comment type="caution">
    <text evidence="1">The sequence shown here is derived from an EMBL/GenBank/DDBJ whole genome shotgun (WGS) entry which is preliminary data.</text>
</comment>
<proteinExistence type="predicted"/>
<keyword evidence="2" id="KW-1185">Reference proteome</keyword>
<gene>
    <name evidence="1" type="ORF">PN497_23310</name>
</gene>
<dbReference type="EMBL" id="JAQMTI010000299">
    <property type="protein sequence ID" value="MDB9444258.1"/>
    <property type="molecule type" value="Genomic_DNA"/>
</dbReference>
<accession>A0ABT4ZXU5</accession>